<evidence type="ECO:0000313" key="3">
    <source>
        <dbReference type="Proteomes" id="UP000265703"/>
    </source>
</evidence>
<sequence>MNLMMSLLNNLLTGFDKYLFLFLLNIFINNNSLVYGAIEISGSIAPEIEAIDGEAGEAGETGEAEAGTVKSGVAVVVFIVVATLILILLTCKKCINNIYMYICRKFSAPVATIAPVTENISDEGVA</sequence>
<organism evidence="2 3">
    <name type="scientific">Glomus cerebriforme</name>
    <dbReference type="NCBI Taxonomy" id="658196"/>
    <lineage>
        <taxon>Eukaryota</taxon>
        <taxon>Fungi</taxon>
        <taxon>Fungi incertae sedis</taxon>
        <taxon>Mucoromycota</taxon>
        <taxon>Glomeromycotina</taxon>
        <taxon>Glomeromycetes</taxon>
        <taxon>Glomerales</taxon>
        <taxon>Glomeraceae</taxon>
        <taxon>Glomus</taxon>
    </lineage>
</organism>
<feature type="transmembrane region" description="Helical" evidence="1">
    <location>
        <begin position="7"/>
        <end position="28"/>
    </location>
</feature>
<proteinExistence type="predicted"/>
<dbReference type="Proteomes" id="UP000265703">
    <property type="component" value="Unassembled WGS sequence"/>
</dbReference>
<name>A0A397T3K4_9GLOM</name>
<comment type="caution">
    <text evidence="2">The sequence shown here is derived from an EMBL/GenBank/DDBJ whole genome shotgun (WGS) entry which is preliminary data.</text>
</comment>
<keyword evidence="1" id="KW-0472">Membrane</keyword>
<keyword evidence="1" id="KW-1133">Transmembrane helix</keyword>
<dbReference type="EMBL" id="QKYT01000169">
    <property type="protein sequence ID" value="RIA90845.1"/>
    <property type="molecule type" value="Genomic_DNA"/>
</dbReference>
<keyword evidence="1" id="KW-0812">Transmembrane</keyword>
<evidence type="ECO:0000313" key="2">
    <source>
        <dbReference type="EMBL" id="RIA90845.1"/>
    </source>
</evidence>
<feature type="transmembrane region" description="Helical" evidence="1">
    <location>
        <begin position="72"/>
        <end position="91"/>
    </location>
</feature>
<keyword evidence="3" id="KW-1185">Reference proteome</keyword>
<gene>
    <name evidence="2" type="ORF">C1645_822855</name>
</gene>
<dbReference type="AlphaFoldDB" id="A0A397T3K4"/>
<evidence type="ECO:0000256" key="1">
    <source>
        <dbReference type="SAM" id="Phobius"/>
    </source>
</evidence>
<accession>A0A397T3K4</accession>
<protein>
    <submittedName>
        <fullName evidence="2">Uncharacterized protein</fullName>
    </submittedName>
</protein>
<reference evidence="2 3" key="1">
    <citation type="submission" date="2018-06" db="EMBL/GenBank/DDBJ databases">
        <title>Comparative genomics reveals the genomic features of Rhizophagus irregularis, R. cerebriforme, R. diaphanum and Gigaspora rosea, and their symbiotic lifestyle signature.</title>
        <authorList>
            <person name="Morin E."/>
            <person name="San Clemente H."/>
            <person name="Chen E.C.H."/>
            <person name="De La Providencia I."/>
            <person name="Hainaut M."/>
            <person name="Kuo A."/>
            <person name="Kohler A."/>
            <person name="Murat C."/>
            <person name="Tang N."/>
            <person name="Roy S."/>
            <person name="Loubradou J."/>
            <person name="Henrissat B."/>
            <person name="Grigoriev I.V."/>
            <person name="Corradi N."/>
            <person name="Roux C."/>
            <person name="Martin F.M."/>
        </authorList>
    </citation>
    <scope>NUCLEOTIDE SEQUENCE [LARGE SCALE GENOMIC DNA]</scope>
    <source>
        <strain evidence="2 3">DAOM 227022</strain>
    </source>
</reference>